<dbReference type="AlphaFoldDB" id="A0A2T8I0F0"/>
<protein>
    <submittedName>
        <fullName evidence="2">Uncharacterized protein</fullName>
    </submittedName>
</protein>
<dbReference type="EMBL" id="CM008054">
    <property type="protein sequence ID" value="PVH31153.1"/>
    <property type="molecule type" value="Genomic_DNA"/>
</dbReference>
<organism evidence="2">
    <name type="scientific">Panicum hallii</name>
    <dbReference type="NCBI Taxonomy" id="206008"/>
    <lineage>
        <taxon>Eukaryota</taxon>
        <taxon>Viridiplantae</taxon>
        <taxon>Streptophyta</taxon>
        <taxon>Embryophyta</taxon>
        <taxon>Tracheophyta</taxon>
        <taxon>Spermatophyta</taxon>
        <taxon>Magnoliopsida</taxon>
        <taxon>Liliopsida</taxon>
        <taxon>Poales</taxon>
        <taxon>Poaceae</taxon>
        <taxon>PACMAD clade</taxon>
        <taxon>Panicoideae</taxon>
        <taxon>Panicodae</taxon>
        <taxon>Paniceae</taxon>
        <taxon>Panicinae</taxon>
        <taxon>Panicum</taxon>
        <taxon>Panicum sect. Panicum</taxon>
    </lineage>
</organism>
<gene>
    <name evidence="2" type="ORF">PAHAL_9G068100</name>
</gene>
<accession>A0A2T8I0F0</accession>
<sequence>MLPGLSSASTTGRVRGSASNSLELLVAAEDEGFFGSQNHGASPLPEHTSPLIRRETSSTKQVPVLPGQPPFQGGEEGGGHTAMAPRAALGSQRRWLGHRSCCPGFGGAVKVSLPAPALNGGRRRQRGLPGRPI</sequence>
<dbReference type="Proteomes" id="UP000243499">
    <property type="component" value="Chromosome 9"/>
</dbReference>
<evidence type="ECO:0000256" key="1">
    <source>
        <dbReference type="SAM" id="MobiDB-lite"/>
    </source>
</evidence>
<reference evidence="2" key="1">
    <citation type="submission" date="2018-04" db="EMBL/GenBank/DDBJ databases">
        <title>WGS assembly of Panicum hallii.</title>
        <authorList>
            <person name="Lovell J."/>
            <person name="Jenkins J."/>
            <person name="Lowry D."/>
            <person name="Mamidi S."/>
            <person name="Sreedasyam A."/>
            <person name="Weng X."/>
            <person name="Barry K."/>
            <person name="Bonette J."/>
            <person name="Campitelli B."/>
            <person name="Daum C."/>
            <person name="Gordon S."/>
            <person name="Gould B."/>
            <person name="Lipzen A."/>
            <person name="Macqueen A."/>
            <person name="Palacio-Mejia J."/>
            <person name="Plott C."/>
            <person name="Shakirov E."/>
            <person name="Shu S."/>
            <person name="Yoshinaga Y."/>
            <person name="Zane M."/>
            <person name="Rokhsar D."/>
            <person name="Grimwood J."/>
            <person name="Schmutz J."/>
            <person name="Juenger T."/>
        </authorList>
    </citation>
    <scope>NUCLEOTIDE SEQUENCE [LARGE SCALE GENOMIC DNA]</scope>
    <source>
        <strain evidence="2">FIL2</strain>
    </source>
</reference>
<evidence type="ECO:0000313" key="2">
    <source>
        <dbReference type="EMBL" id="PVH31153.1"/>
    </source>
</evidence>
<proteinExistence type="predicted"/>
<name>A0A2T8I0F0_9POAL</name>
<dbReference type="Gramene" id="PVH31153">
    <property type="protein sequence ID" value="PVH31153"/>
    <property type="gene ID" value="PAHAL_9G068100"/>
</dbReference>
<feature type="region of interest" description="Disordered" evidence="1">
    <location>
        <begin position="55"/>
        <end position="85"/>
    </location>
</feature>